<evidence type="ECO:0000256" key="4">
    <source>
        <dbReference type="ARBA" id="ARBA00022833"/>
    </source>
</evidence>
<evidence type="ECO:0000256" key="6">
    <source>
        <dbReference type="RuleBase" id="RU361277"/>
    </source>
</evidence>
<evidence type="ECO:0000313" key="9">
    <source>
        <dbReference type="Proteomes" id="UP001610334"/>
    </source>
</evidence>
<proteinExistence type="inferred from homology"/>
<evidence type="ECO:0000313" key="8">
    <source>
        <dbReference type="EMBL" id="KAL2818566.1"/>
    </source>
</evidence>
<keyword evidence="5" id="KW-0560">Oxidoreductase</keyword>
<comment type="similarity">
    <text evidence="2 6">Belongs to the zinc-containing alcohol dehydrogenase family.</text>
</comment>
<dbReference type="Proteomes" id="UP001610334">
    <property type="component" value="Unassembled WGS sequence"/>
</dbReference>
<keyword evidence="3 6" id="KW-0479">Metal-binding</keyword>
<dbReference type="InterPro" id="IPR013149">
    <property type="entry name" value="ADH-like_C"/>
</dbReference>
<reference evidence="8 9" key="1">
    <citation type="submission" date="2024-07" db="EMBL/GenBank/DDBJ databases">
        <title>Section-level genome sequencing and comparative genomics of Aspergillus sections Usti and Cavernicolus.</title>
        <authorList>
            <consortium name="Lawrence Berkeley National Laboratory"/>
            <person name="Nybo J.L."/>
            <person name="Vesth T.C."/>
            <person name="Theobald S."/>
            <person name="Frisvad J.C."/>
            <person name="Larsen T.O."/>
            <person name="Kjaerboelling I."/>
            <person name="Rothschild-Mancinelli K."/>
            <person name="Lyhne E.K."/>
            <person name="Kogle M.E."/>
            <person name="Barry K."/>
            <person name="Clum A."/>
            <person name="Na H."/>
            <person name="Ledsgaard L."/>
            <person name="Lin J."/>
            <person name="Lipzen A."/>
            <person name="Kuo A."/>
            <person name="Riley R."/>
            <person name="Mondo S."/>
            <person name="Labutti K."/>
            <person name="Haridas S."/>
            <person name="Pangalinan J."/>
            <person name="Salamov A.A."/>
            <person name="Simmons B.A."/>
            <person name="Magnuson J.K."/>
            <person name="Chen J."/>
            <person name="Drula E."/>
            <person name="Henrissat B."/>
            <person name="Wiebenga A."/>
            <person name="Lubbers R.J."/>
            <person name="Gomes A.C."/>
            <person name="Makela M.R."/>
            <person name="Stajich J."/>
            <person name="Grigoriev I.V."/>
            <person name="Mortensen U.H."/>
            <person name="De Vries R.P."/>
            <person name="Baker S.E."/>
            <person name="Andersen M.R."/>
        </authorList>
    </citation>
    <scope>NUCLEOTIDE SEQUENCE [LARGE SCALE GENOMIC DNA]</scope>
    <source>
        <strain evidence="8 9">CBS 588.65</strain>
    </source>
</reference>
<dbReference type="InterPro" id="IPR002328">
    <property type="entry name" value="ADH_Zn_CS"/>
</dbReference>
<keyword evidence="9" id="KW-1185">Reference proteome</keyword>
<dbReference type="InterPro" id="IPR020843">
    <property type="entry name" value="ER"/>
</dbReference>
<dbReference type="Gene3D" id="3.90.180.10">
    <property type="entry name" value="Medium-chain alcohol dehydrogenases, catalytic domain"/>
    <property type="match status" value="1"/>
</dbReference>
<dbReference type="SUPFAM" id="SSF50129">
    <property type="entry name" value="GroES-like"/>
    <property type="match status" value="1"/>
</dbReference>
<dbReference type="PROSITE" id="PS00059">
    <property type="entry name" value="ADH_ZINC"/>
    <property type="match status" value="1"/>
</dbReference>
<evidence type="ECO:0000259" key="7">
    <source>
        <dbReference type="SMART" id="SM00829"/>
    </source>
</evidence>
<evidence type="ECO:0000256" key="3">
    <source>
        <dbReference type="ARBA" id="ARBA00022723"/>
    </source>
</evidence>
<dbReference type="SMART" id="SM00829">
    <property type="entry name" value="PKS_ER"/>
    <property type="match status" value="1"/>
</dbReference>
<dbReference type="PANTHER" id="PTHR42940:SF5">
    <property type="entry name" value="ALCOHOL DEHYDROGENASE 2"/>
    <property type="match status" value="1"/>
</dbReference>
<protein>
    <recommendedName>
        <fullName evidence="7">Enoyl reductase (ER) domain-containing protein</fullName>
    </recommendedName>
</protein>
<feature type="domain" description="Enoyl reductase (ER)" evidence="7">
    <location>
        <begin position="65"/>
        <end position="380"/>
    </location>
</feature>
<dbReference type="SUPFAM" id="SSF51735">
    <property type="entry name" value="NAD(P)-binding Rossmann-fold domains"/>
    <property type="match status" value="1"/>
</dbReference>
<comment type="cofactor">
    <cofactor evidence="1 6">
        <name>Zn(2+)</name>
        <dbReference type="ChEBI" id="CHEBI:29105"/>
    </cofactor>
</comment>
<dbReference type="InterPro" id="IPR013154">
    <property type="entry name" value="ADH-like_N"/>
</dbReference>
<evidence type="ECO:0000256" key="5">
    <source>
        <dbReference type="ARBA" id="ARBA00023002"/>
    </source>
</evidence>
<accession>A0ABR4HSV6</accession>
<dbReference type="InterPro" id="IPR036291">
    <property type="entry name" value="NAD(P)-bd_dom_sf"/>
</dbReference>
<dbReference type="Gene3D" id="3.40.50.720">
    <property type="entry name" value="NAD(P)-binding Rossmann-like Domain"/>
    <property type="match status" value="1"/>
</dbReference>
<dbReference type="CDD" id="cd08297">
    <property type="entry name" value="CAD3"/>
    <property type="match status" value="1"/>
</dbReference>
<dbReference type="InterPro" id="IPR011032">
    <property type="entry name" value="GroES-like_sf"/>
</dbReference>
<name>A0ABR4HSV6_9EURO</name>
<dbReference type="EMBL" id="JBFXLT010000013">
    <property type="protein sequence ID" value="KAL2818566.1"/>
    <property type="molecule type" value="Genomic_DNA"/>
</dbReference>
<evidence type="ECO:0000256" key="2">
    <source>
        <dbReference type="ARBA" id="ARBA00008072"/>
    </source>
</evidence>
<sequence>MSPVTIPKQHKAAVYDKPGSVSTSVTMVDTPEPGFGQVLINLWVPKIALFLLSSNTYSRTITGSGLIQVSVTRTSWRALPFPTPEGQVGGHEGVGVVVKLGPGCDNAGIKEGDRVGVKWVASVCGTCLPCLSGSDGLCLNGKISGYYTPGTFQQYVLGPADYVTPIPDSVPSELAAPMLCAGVTVYAALKRSRAQPGDFVVISGAGGGLGHLATSIGSRGLGLRIIGVDHGSKEALVKENGAEAFVDITCFPRDDDGCAIAKHVKDLTGGHGAHAVIVCTASNGAYAQAVPMLRFNGSLVCVGIPEGDLVPIATASPAPMVFKQLSIQGSAVGNRRDALEVLDLVARGVIKPHVRTEKMEKLKEVFEDMDKGLISGRVVIDLA</sequence>
<evidence type="ECO:0000256" key="1">
    <source>
        <dbReference type="ARBA" id="ARBA00001947"/>
    </source>
</evidence>
<dbReference type="PANTHER" id="PTHR42940">
    <property type="entry name" value="ALCOHOL DEHYDROGENASE 1-RELATED"/>
    <property type="match status" value="1"/>
</dbReference>
<dbReference type="Pfam" id="PF08240">
    <property type="entry name" value="ADH_N"/>
    <property type="match status" value="1"/>
</dbReference>
<organism evidence="8 9">
    <name type="scientific">Aspergillus granulosus</name>
    <dbReference type="NCBI Taxonomy" id="176169"/>
    <lineage>
        <taxon>Eukaryota</taxon>
        <taxon>Fungi</taxon>
        <taxon>Dikarya</taxon>
        <taxon>Ascomycota</taxon>
        <taxon>Pezizomycotina</taxon>
        <taxon>Eurotiomycetes</taxon>
        <taxon>Eurotiomycetidae</taxon>
        <taxon>Eurotiales</taxon>
        <taxon>Aspergillaceae</taxon>
        <taxon>Aspergillus</taxon>
        <taxon>Aspergillus subgen. Nidulantes</taxon>
    </lineage>
</organism>
<comment type="caution">
    <text evidence="8">The sequence shown here is derived from an EMBL/GenBank/DDBJ whole genome shotgun (WGS) entry which is preliminary data.</text>
</comment>
<dbReference type="Pfam" id="PF00107">
    <property type="entry name" value="ADH_zinc_N"/>
    <property type="match status" value="1"/>
</dbReference>
<gene>
    <name evidence="8" type="ORF">BJX63DRAFT_429067</name>
</gene>
<keyword evidence="4 6" id="KW-0862">Zinc</keyword>